<name>A0AAW1LTF0_POPJA</name>
<dbReference type="EMBL" id="JASPKY010000105">
    <property type="protein sequence ID" value="KAK9737074.1"/>
    <property type="molecule type" value="Genomic_DNA"/>
</dbReference>
<dbReference type="AlphaFoldDB" id="A0AAW1LTF0"/>
<sequence>MFLYRNFILKTETQIKSNPKLFWSFIRAKKRESGLPSTLRNEAGDTFTTPSMIVEAFQSVFSSVYTNSPATSTKTLPTSSLQYVNSAFVHIPSFSEADVVQAIAKLKDSITMGDDN</sequence>
<protein>
    <submittedName>
        <fullName evidence="1">Uncharacterized protein</fullName>
    </submittedName>
</protein>
<dbReference type="Proteomes" id="UP001458880">
    <property type="component" value="Unassembled WGS sequence"/>
</dbReference>
<evidence type="ECO:0000313" key="1">
    <source>
        <dbReference type="EMBL" id="KAK9737074.1"/>
    </source>
</evidence>
<gene>
    <name evidence="1" type="ORF">QE152_g11012</name>
</gene>
<accession>A0AAW1LTF0</accession>
<reference evidence="1 2" key="1">
    <citation type="journal article" date="2024" name="BMC Genomics">
        <title>De novo assembly and annotation of Popillia japonica's genome with initial clues to its potential as an invasive pest.</title>
        <authorList>
            <person name="Cucini C."/>
            <person name="Boschi S."/>
            <person name="Funari R."/>
            <person name="Cardaioli E."/>
            <person name="Iannotti N."/>
            <person name="Marturano G."/>
            <person name="Paoli F."/>
            <person name="Bruttini M."/>
            <person name="Carapelli A."/>
            <person name="Frati F."/>
            <person name="Nardi F."/>
        </authorList>
    </citation>
    <scope>NUCLEOTIDE SEQUENCE [LARGE SCALE GENOMIC DNA]</scope>
    <source>
        <strain evidence="1">DMR45628</strain>
    </source>
</reference>
<proteinExistence type="predicted"/>
<keyword evidence="2" id="KW-1185">Reference proteome</keyword>
<comment type="caution">
    <text evidence="1">The sequence shown here is derived from an EMBL/GenBank/DDBJ whole genome shotgun (WGS) entry which is preliminary data.</text>
</comment>
<organism evidence="1 2">
    <name type="scientific">Popillia japonica</name>
    <name type="common">Japanese beetle</name>
    <dbReference type="NCBI Taxonomy" id="7064"/>
    <lineage>
        <taxon>Eukaryota</taxon>
        <taxon>Metazoa</taxon>
        <taxon>Ecdysozoa</taxon>
        <taxon>Arthropoda</taxon>
        <taxon>Hexapoda</taxon>
        <taxon>Insecta</taxon>
        <taxon>Pterygota</taxon>
        <taxon>Neoptera</taxon>
        <taxon>Endopterygota</taxon>
        <taxon>Coleoptera</taxon>
        <taxon>Polyphaga</taxon>
        <taxon>Scarabaeiformia</taxon>
        <taxon>Scarabaeidae</taxon>
        <taxon>Rutelinae</taxon>
        <taxon>Popillia</taxon>
    </lineage>
</organism>
<evidence type="ECO:0000313" key="2">
    <source>
        <dbReference type="Proteomes" id="UP001458880"/>
    </source>
</evidence>